<feature type="domain" description="Secretion system C-terminal sorting" evidence="3">
    <location>
        <begin position="396"/>
        <end position="465"/>
    </location>
</feature>
<evidence type="ECO:0000259" key="3">
    <source>
        <dbReference type="Pfam" id="PF18962"/>
    </source>
</evidence>
<dbReference type="RefSeq" id="WP_189360111.1">
    <property type="nucleotide sequence ID" value="NZ_BMWZ01000003.1"/>
</dbReference>
<name>A0A918QYD3_9FLAO</name>
<dbReference type="InterPro" id="IPR026444">
    <property type="entry name" value="Secre_tail"/>
</dbReference>
<dbReference type="AlphaFoldDB" id="A0A918QYD3"/>
<keyword evidence="5" id="KW-1185">Reference proteome</keyword>
<proteinExistence type="predicted"/>
<dbReference type="Gene3D" id="2.60.120.260">
    <property type="entry name" value="Galactose-binding domain-like"/>
    <property type="match status" value="1"/>
</dbReference>
<accession>A0A918QYD3</accession>
<feature type="signal peptide" evidence="2">
    <location>
        <begin position="1"/>
        <end position="23"/>
    </location>
</feature>
<dbReference type="Proteomes" id="UP000636004">
    <property type="component" value="Unassembled WGS sequence"/>
</dbReference>
<evidence type="ECO:0000313" key="4">
    <source>
        <dbReference type="EMBL" id="GGZ78045.1"/>
    </source>
</evidence>
<dbReference type="EMBL" id="BMWZ01000003">
    <property type="protein sequence ID" value="GGZ78045.1"/>
    <property type="molecule type" value="Genomic_DNA"/>
</dbReference>
<comment type="caution">
    <text evidence="4">The sequence shown here is derived from an EMBL/GenBank/DDBJ whole genome shotgun (WGS) entry which is preliminary data.</text>
</comment>
<keyword evidence="1 2" id="KW-0732">Signal</keyword>
<sequence length="467" mass="49159">MKKITFLFILLVISLGYSQQAILEDFEGAEPETAWFDAGPNATVAVSSAESAGTGTKSLQLITEAAGQNWQGASLMMQNKKIDMRTADKTVSFDVYSMSGRNFLVKLASADAGSSEAQNSKTFVTHPGGGWAKLTADFNVAADTGQPGYNPPNDQFSAIIFYPFYDSSSGPAGGWFDAAVSLSYIDNFTAIAGDDISVTPPGPTPPNVQAPLPPNRMASDVVSIYSDSYEGGIAYDNFDAGWCGGAAVTPILIAGNNTLQKNAGIECHGIDFQSDRQDLSGFTHIHFDFFTDDADLTGDVFNVKLVDFAGGGGEASALEVNINTGTIPAIVANSWVSVDVDITSLGGVVGGSLTRGDVAQIGITTANLTNVWYDNIYLHKNTTLGVDDNEIAGFKVYPNPSNSVWNIKSANNNITSVTVVDVLGKGVLSINANGKEVSIDGTSLKAGLYFATVQTLAGSKSIKLIKR</sequence>
<gene>
    <name evidence="4" type="ORF">GCM10007028_14340</name>
</gene>
<reference evidence="4" key="2">
    <citation type="submission" date="2020-09" db="EMBL/GenBank/DDBJ databases">
        <authorList>
            <person name="Sun Q."/>
            <person name="Kim S."/>
        </authorList>
    </citation>
    <scope>NUCLEOTIDE SEQUENCE</scope>
    <source>
        <strain evidence="4">KCTC 12710</strain>
    </source>
</reference>
<dbReference type="Pfam" id="PF18962">
    <property type="entry name" value="Por_Secre_tail"/>
    <property type="match status" value="1"/>
</dbReference>
<evidence type="ECO:0000256" key="1">
    <source>
        <dbReference type="ARBA" id="ARBA00022729"/>
    </source>
</evidence>
<protein>
    <recommendedName>
        <fullName evidence="3">Secretion system C-terminal sorting domain-containing protein</fullName>
    </recommendedName>
</protein>
<evidence type="ECO:0000256" key="2">
    <source>
        <dbReference type="SAM" id="SignalP"/>
    </source>
</evidence>
<organism evidence="4 5">
    <name type="scientific">Algibacter mikhailovii</name>
    <dbReference type="NCBI Taxonomy" id="425498"/>
    <lineage>
        <taxon>Bacteria</taxon>
        <taxon>Pseudomonadati</taxon>
        <taxon>Bacteroidota</taxon>
        <taxon>Flavobacteriia</taxon>
        <taxon>Flavobacteriales</taxon>
        <taxon>Flavobacteriaceae</taxon>
        <taxon>Algibacter</taxon>
    </lineage>
</organism>
<dbReference type="NCBIfam" id="TIGR04183">
    <property type="entry name" value="Por_Secre_tail"/>
    <property type="match status" value="1"/>
</dbReference>
<reference evidence="4" key="1">
    <citation type="journal article" date="2014" name="Int. J. Syst. Evol. Microbiol.">
        <title>Complete genome sequence of Corynebacterium casei LMG S-19264T (=DSM 44701T), isolated from a smear-ripened cheese.</title>
        <authorList>
            <consortium name="US DOE Joint Genome Institute (JGI-PGF)"/>
            <person name="Walter F."/>
            <person name="Albersmeier A."/>
            <person name="Kalinowski J."/>
            <person name="Ruckert C."/>
        </authorList>
    </citation>
    <scope>NUCLEOTIDE SEQUENCE</scope>
    <source>
        <strain evidence="4">KCTC 12710</strain>
    </source>
</reference>
<evidence type="ECO:0000313" key="5">
    <source>
        <dbReference type="Proteomes" id="UP000636004"/>
    </source>
</evidence>
<feature type="chain" id="PRO_5037320102" description="Secretion system C-terminal sorting domain-containing protein" evidence="2">
    <location>
        <begin position="24"/>
        <end position="467"/>
    </location>
</feature>